<gene>
    <name evidence="2" type="ORF">AT302_20825</name>
</gene>
<feature type="region of interest" description="Disordered" evidence="1">
    <location>
        <begin position="132"/>
        <end position="157"/>
    </location>
</feature>
<proteinExistence type="predicted"/>
<sequence length="157" mass="16527">MAGDVIAFDLLERKAAAFESQIETAAAAPLPGEPEPINPADELAELIVLGVTVASPLLPYLPSIYTPDVCKQLAAAIVPVAEKYGIDVSGVRGGPELTLIMTALPLAAMTFAAHKQWRAEVEKARTLEMDAQNGRVAHGPPAPQTKVEDHGGRLRAA</sequence>
<dbReference type="RefSeq" id="WP_058378768.1">
    <property type="nucleotide sequence ID" value="NZ_CP013480.3"/>
</dbReference>
<reference evidence="3" key="1">
    <citation type="submission" date="2015-12" db="EMBL/GenBank/DDBJ databases">
        <title>Complete genome sequence of Pandoraea norimbergensis DSM 11628.</title>
        <authorList>
            <person name="Ee R."/>
            <person name="Lim Y.-L."/>
            <person name="Yong D."/>
            <person name="Yin W.-F."/>
            <person name="Chan K.-G."/>
        </authorList>
    </citation>
    <scope>NUCLEOTIDE SEQUENCE [LARGE SCALE GENOMIC DNA]</scope>
    <source>
        <strain evidence="3">DSM 11628</strain>
    </source>
</reference>
<feature type="compositionally biased region" description="Basic and acidic residues" evidence="1">
    <location>
        <begin position="146"/>
        <end position="157"/>
    </location>
</feature>
<keyword evidence="3" id="KW-1185">Reference proteome</keyword>
<evidence type="ECO:0000313" key="2">
    <source>
        <dbReference type="EMBL" id="ALS61858.1"/>
    </source>
</evidence>
<evidence type="ECO:0000256" key="1">
    <source>
        <dbReference type="SAM" id="MobiDB-lite"/>
    </source>
</evidence>
<organism evidence="2 3">
    <name type="scientific">Pandoraea norimbergensis</name>
    <dbReference type="NCBI Taxonomy" id="93219"/>
    <lineage>
        <taxon>Bacteria</taxon>
        <taxon>Pseudomonadati</taxon>
        <taxon>Pseudomonadota</taxon>
        <taxon>Betaproteobacteria</taxon>
        <taxon>Burkholderiales</taxon>
        <taxon>Burkholderiaceae</taxon>
        <taxon>Pandoraea</taxon>
    </lineage>
</organism>
<name>A0ABM7D6B5_9BURK</name>
<dbReference type="Proteomes" id="UP000060277">
    <property type="component" value="Chromosome"/>
</dbReference>
<evidence type="ECO:0000313" key="3">
    <source>
        <dbReference type="Proteomes" id="UP000060277"/>
    </source>
</evidence>
<protein>
    <submittedName>
        <fullName evidence="2">Uncharacterized protein</fullName>
    </submittedName>
</protein>
<dbReference type="EMBL" id="CP013480">
    <property type="protein sequence ID" value="ALS61858.1"/>
    <property type="molecule type" value="Genomic_DNA"/>
</dbReference>
<accession>A0ABM7D6B5</accession>